<evidence type="ECO:0000259" key="10">
    <source>
        <dbReference type="PROSITE" id="PS50011"/>
    </source>
</evidence>
<dbReference type="SUPFAM" id="SSF56112">
    <property type="entry name" value="Protein kinase-like (PK-like)"/>
    <property type="match status" value="1"/>
</dbReference>
<dbReference type="InterPro" id="IPR000719">
    <property type="entry name" value="Prot_kinase_dom"/>
</dbReference>
<dbReference type="FunFam" id="1.10.510.10:FF:000021">
    <property type="entry name" value="Serine/threonine protein kinase"/>
    <property type="match status" value="1"/>
</dbReference>
<feature type="domain" description="Protein kinase" evidence="10">
    <location>
        <begin position="21"/>
        <end position="284"/>
    </location>
</feature>
<dbReference type="InterPro" id="IPR005532">
    <property type="entry name" value="SUMF_dom"/>
</dbReference>
<dbReference type="InterPro" id="IPR011009">
    <property type="entry name" value="Kinase-like_dom_sf"/>
</dbReference>
<keyword evidence="4" id="KW-0808">Transferase</keyword>
<dbReference type="InterPro" id="IPR008271">
    <property type="entry name" value="Ser/Thr_kinase_AS"/>
</dbReference>
<evidence type="ECO:0000256" key="8">
    <source>
        <dbReference type="PROSITE-ProRule" id="PRU10141"/>
    </source>
</evidence>
<dbReference type="GO" id="GO:0004674">
    <property type="term" value="F:protein serine/threonine kinase activity"/>
    <property type="evidence" value="ECO:0007669"/>
    <property type="project" value="UniProtKB-KW"/>
</dbReference>
<reference evidence="11 12" key="1">
    <citation type="submission" date="2019-08" db="EMBL/GenBank/DDBJ databases">
        <title>Complete genome sequence of Candidatus Uab amorphum.</title>
        <authorList>
            <person name="Shiratori T."/>
            <person name="Suzuki S."/>
            <person name="Kakizawa Y."/>
            <person name="Ishida K."/>
        </authorList>
    </citation>
    <scope>NUCLEOTIDE SEQUENCE [LARGE SCALE GENOMIC DNA]</scope>
    <source>
        <strain evidence="11 12">SRT547</strain>
    </source>
</reference>
<keyword evidence="3" id="KW-0723">Serine/threonine-protein kinase</keyword>
<dbReference type="SMART" id="SM00220">
    <property type="entry name" value="S_TKc"/>
    <property type="match status" value="1"/>
</dbReference>
<dbReference type="Pfam" id="PF03781">
    <property type="entry name" value="FGE-sulfatase"/>
    <property type="match status" value="1"/>
</dbReference>
<dbReference type="Gene3D" id="3.90.1580.10">
    <property type="entry name" value="paralog of FGE (formylglycine-generating enzyme)"/>
    <property type="match status" value="1"/>
</dbReference>
<proteinExistence type="inferred from homology"/>
<dbReference type="Gene3D" id="3.30.200.20">
    <property type="entry name" value="Phosphorylase Kinase, domain 1"/>
    <property type="match status" value="1"/>
</dbReference>
<evidence type="ECO:0000256" key="3">
    <source>
        <dbReference type="ARBA" id="ARBA00022527"/>
    </source>
</evidence>
<name>A0A5S9F5N8_UABAM</name>
<evidence type="ECO:0000256" key="6">
    <source>
        <dbReference type="ARBA" id="ARBA00022777"/>
    </source>
</evidence>
<evidence type="ECO:0000256" key="9">
    <source>
        <dbReference type="SAM" id="MobiDB-lite"/>
    </source>
</evidence>
<comment type="similarity">
    <text evidence="1">Belongs to the protein kinase superfamily. NEK Ser/Thr protein kinase family. NIMA subfamily.</text>
</comment>
<sequence length="657" mass="75283">MTNDNNAKNQPKESFPTIPNYKIEAEIGRGGMGIVYLGSHEFLKRKAAIKIINDTSSKNENQVQRFLQEASIVAQWKHDNIALVYDMGKNQKGDYYFAMEYLSGETLEELIAQRALSIKRSIDIICDVLRALDYVHNYDPVIIHRDIKPANIMVDEQGCVKLMDFGLAKIEDVGSFTSDSVTLGSPYYMSLEQALSSKTVDARTDIYSTGVVFYEMLTGNVPFKGDSLTSTLLLIARGEYPKPSELNPQIPPELEKICLKAMSLDVETRYQTTAEMLEDLQNFSMPTTRNNSIDTTTGKMASPPPKEENDVKNAETVVDRSVSIDEESVIDMPLPSLSQTQVKRCPQVIENVRKESQKINLPPMEQSVWDVCWKKTYFNFTEEVWVRLPFLKQMEYAQKYQYWYAKKHGLGLTMQENEHATPFVFKLIPPGKFWMGSPKREYRHCDDEILHKVLISDYFWISETPVTQEQWKSIMIYNPSQFKNEKAPVEKVSWNDCKKFFQVLGNKFKLPTEAQWEYACRGGTTAPFNLGFDIKSSKVNFNGHYPYRDSEPQEYREQTISVKTLKNQNSWGCYDFHGSVWEWCNSWYGAYPQKEIINPEGPSSGTKRVLRGGCWDSVAESCRSAKRISSHPHAASSIDGFRIVLNREMNYSIIGDD</sequence>
<organism evidence="11 12">
    <name type="scientific">Uabimicrobium amorphum</name>
    <dbReference type="NCBI Taxonomy" id="2596890"/>
    <lineage>
        <taxon>Bacteria</taxon>
        <taxon>Pseudomonadati</taxon>
        <taxon>Planctomycetota</taxon>
        <taxon>Candidatus Uabimicrobiia</taxon>
        <taxon>Candidatus Uabimicrobiales</taxon>
        <taxon>Candidatus Uabimicrobiaceae</taxon>
        <taxon>Candidatus Uabimicrobium</taxon>
    </lineage>
</organism>
<dbReference type="GO" id="GO:0005524">
    <property type="term" value="F:ATP binding"/>
    <property type="evidence" value="ECO:0007669"/>
    <property type="project" value="UniProtKB-UniRule"/>
</dbReference>
<dbReference type="PROSITE" id="PS00108">
    <property type="entry name" value="PROTEIN_KINASE_ST"/>
    <property type="match status" value="1"/>
</dbReference>
<dbReference type="PANTHER" id="PTHR43671:SF13">
    <property type="entry name" value="SERINE_THREONINE-PROTEIN KINASE NEK2"/>
    <property type="match status" value="1"/>
</dbReference>
<dbReference type="EC" id="2.7.11.1" evidence="2"/>
<evidence type="ECO:0000256" key="7">
    <source>
        <dbReference type="ARBA" id="ARBA00022840"/>
    </source>
</evidence>
<feature type="region of interest" description="Disordered" evidence="9">
    <location>
        <begin position="285"/>
        <end position="310"/>
    </location>
</feature>
<protein>
    <recommendedName>
        <fullName evidence="2">non-specific serine/threonine protein kinase</fullName>
        <ecNumber evidence="2">2.7.11.1</ecNumber>
    </recommendedName>
</protein>
<dbReference type="CDD" id="cd14014">
    <property type="entry name" value="STKc_PknB_like"/>
    <property type="match status" value="1"/>
</dbReference>
<dbReference type="Pfam" id="PF00069">
    <property type="entry name" value="Pkinase"/>
    <property type="match status" value="1"/>
</dbReference>
<dbReference type="PANTHER" id="PTHR43671">
    <property type="entry name" value="SERINE/THREONINE-PROTEIN KINASE NEK"/>
    <property type="match status" value="1"/>
</dbReference>
<evidence type="ECO:0000313" key="12">
    <source>
        <dbReference type="Proteomes" id="UP000326354"/>
    </source>
</evidence>
<dbReference type="OrthoDB" id="6111975at2"/>
<dbReference type="AlphaFoldDB" id="A0A5S9F5N8"/>
<keyword evidence="12" id="KW-1185">Reference proteome</keyword>
<dbReference type="PROSITE" id="PS50011">
    <property type="entry name" value="PROTEIN_KINASE_DOM"/>
    <property type="match status" value="1"/>
</dbReference>
<feature type="compositionally biased region" description="Polar residues" evidence="9">
    <location>
        <begin position="285"/>
        <end position="299"/>
    </location>
</feature>
<dbReference type="PROSITE" id="PS00107">
    <property type="entry name" value="PROTEIN_KINASE_ATP"/>
    <property type="match status" value="1"/>
</dbReference>
<evidence type="ECO:0000256" key="5">
    <source>
        <dbReference type="ARBA" id="ARBA00022741"/>
    </source>
</evidence>
<keyword evidence="7 8" id="KW-0067">ATP-binding</keyword>
<dbReference type="SUPFAM" id="SSF56436">
    <property type="entry name" value="C-type lectin-like"/>
    <property type="match status" value="1"/>
</dbReference>
<dbReference type="EMBL" id="AP019860">
    <property type="protein sequence ID" value="BBM85809.1"/>
    <property type="molecule type" value="Genomic_DNA"/>
</dbReference>
<feature type="binding site" evidence="8">
    <location>
        <position position="50"/>
    </location>
    <ligand>
        <name>ATP</name>
        <dbReference type="ChEBI" id="CHEBI:30616"/>
    </ligand>
</feature>
<dbReference type="Gene3D" id="1.10.510.10">
    <property type="entry name" value="Transferase(Phosphotransferase) domain 1"/>
    <property type="match status" value="1"/>
</dbReference>
<dbReference type="InterPro" id="IPR042095">
    <property type="entry name" value="SUMF_sf"/>
</dbReference>
<evidence type="ECO:0000313" key="11">
    <source>
        <dbReference type="EMBL" id="BBM85809.1"/>
    </source>
</evidence>
<evidence type="ECO:0000256" key="4">
    <source>
        <dbReference type="ARBA" id="ARBA00022679"/>
    </source>
</evidence>
<dbReference type="KEGG" id="uam:UABAM_04187"/>
<keyword evidence="6 11" id="KW-0418">Kinase</keyword>
<gene>
    <name evidence="11" type="ORF">UABAM_04187</name>
</gene>
<dbReference type="Proteomes" id="UP000326354">
    <property type="component" value="Chromosome"/>
</dbReference>
<dbReference type="InterPro" id="IPR050660">
    <property type="entry name" value="NEK_Ser/Thr_kinase"/>
</dbReference>
<evidence type="ECO:0000256" key="2">
    <source>
        <dbReference type="ARBA" id="ARBA00012513"/>
    </source>
</evidence>
<evidence type="ECO:0000256" key="1">
    <source>
        <dbReference type="ARBA" id="ARBA00010886"/>
    </source>
</evidence>
<dbReference type="InterPro" id="IPR017441">
    <property type="entry name" value="Protein_kinase_ATP_BS"/>
</dbReference>
<keyword evidence="5 8" id="KW-0547">Nucleotide-binding</keyword>
<dbReference type="InterPro" id="IPR016187">
    <property type="entry name" value="CTDL_fold"/>
</dbReference>
<dbReference type="RefSeq" id="WP_151969899.1">
    <property type="nucleotide sequence ID" value="NZ_AP019860.1"/>
</dbReference>
<accession>A0A5S9F5N8</accession>